<name>A0A0F9BHV3_9ZZZZ</name>
<dbReference type="EMBL" id="LAZR01037743">
    <property type="protein sequence ID" value="KKL21410.1"/>
    <property type="molecule type" value="Genomic_DNA"/>
</dbReference>
<proteinExistence type="predicted"/>
<organism evidence="1">
    <name type="scientific">marine sediment metagenome</name>
    <dbReference type="NCBI Taxonomy" id="412755"/>
    <lineage>
        <taxon>unclassified sequences</taxon>
        <taxon>metagenomes</taxon>
        <taxon>ecological metagenomes</taxon>
    </lineage>
</organism>
<dbReference type="AlphaFoldDB" id="A0A0F9BHV3"/>
<accession>A0A0F9BHV3</accession>
<protein>
    <submittedName>
        <fullName evidence="1">Uncharacterized protein</fullName>
    </submittedName>
</protein>
<evidence type="ECO:0000313" key="1">
    <source>
        <dbReference type="EMBL" id="KKL21410.1"/>
    </source>
</evidence>
<comment type="caution">
    <text evidence="1">The sequence shown here is derived from an EMBL/GenBank/DDBJ whole genome shotgun (WGS) entry which is preliminary data.</text>
</comment>
<feature type="non-terminal residue" evidence="1">
    <location>
        <position position="1"/>
    </location>
</feature>
<sequence>SAARAFGRALRPTSALGKFKKDQWVLRDKKRVVGKFDTKEQAIAARKALGPGKKWKIDEPRSDQDREDQDIHDPSYLLFEGLIQNAHDTEMLNLYHSIKKNWGEEPSRDLSPEEVVEWAKENDLVKIPGTIKYHNLQRTYVPKEIGADLEEMVHVPNVVIRAYRGYMGTWKRSVVTYNPATHGRNGLTNAIFFSTLNGNSVFNPDNWKYYSKAWNVIVEKGAKWEELVRADSIGSDYHSAELNKIKNKLKDPRNQNIGSFLALLDIATAKPIAGIKATGRFMRKAYLLGDDIFKAAAYLKYQDKLGMNTKQAGEEVNKWMPNYDRTSRLSKFVANTPVGMPFAAFFDQSLRITGRAVKERPIRLLALFSMPILMDWIGRMMAGITEEENALLRANQGILERYSTPTLPWRDSKGNALHLDLRYLIPLINDIVPTIREHGAMYFPWMFNGPVATTAVEQLGGRNVFNGREYKGVGDRVWDIGMNMLPLPSIVKYGGKRIYKSLTGDEKTREDTAYAIVG</sequence>
<reference evidence="1" key="1">
    <citation type="journal article" date="2015" name="Nature">
        <title>Complex archaea that bridge the gap between prokaryotes and eukaryotes.</title>
        <authorList>
            <person name="Spang A."/>
            <person name="Saw J.H."/>
            <person name="Jorgensen S.L."/>
            <person name="Zaremba-Niedzwiedzka K."/>
            <person name="Martijn J."/>
            <person name="Lind A.E."/>
            <person name="van Eijk R."/>
            <person name="Schleper C."/>
            <person name="Guy L."/>
            <person name="Ettema T.J."/>
        </authorList>
    </citation>
    <scope>NUCLEOTIDE SEQUENCE</scope>
</reference>
<feature type="non-terminal residue" evidence="1">
    <location>
        <position position="518"/>
    </location>
</feature>
<gene>
    <name evidence="1" type="ORF">LCGC14_2445740</name>
</gene>